<proteinExistence type="predicted"/>
<sequence>MAVSIGVQDFDIDTSVGHSAHKVAELSSYGLIESRDDHISFGQYLYVCGEKRTTGTGYILNKEMSHATSVNNKHAATFNAHTCSVKSVGHFREGTRTVH</sequence>
<evidence type="ECO:0000313" key="2">
    <source>
        <dbReference type="Proteomes" id="UP000673821"/>
    </source>
</evidence>
<name>A0ABN7MYA3_9BURK</name>
<dbReference type="Proteomes" id="UP000673821">
    <property type="component" value="Unassembled WGS sequence"/>
</dbReference>
<protein>
    <submittedName>
        <fullName evidence="1">Uncharacterized protein</fullName>
    </submittedName>
</protein>
<gene>
    <name evidence="1" type="ORF">R69776_06446</name>
</gene>
<organism evidence="1 2">
    <name type="scientific">Paraburkholderia nemoris</name>
    <dbReference type="NCBI Taxonomy" id="2793076"/>
    <lineage>
        <taxon>Bacteria</taxon>
        <taxon>Pseudomonadati</taxon>
        <taxon>Pseudomonadota</taxon>
        <taxon>Betaproteobacteria</taxon>
        <taxon>Burkholderiales</taxon>
        <taxon>Burkholderiaceae</taxon>
        <taxon>Paraburkholderia</taxon>
    </lineage>
</organism>
<evidence type="ECO:0000313" key="1">
    <source>
        <dbReference type="EMBL" id="CAE6827488.1"/>
    </source>
</evidence>
<reference evidence="1 2" key="1">
    <citation type="submission" date="2021-02" db="EMBL/GenBank/DDBJ databases">
        <authorList>
            <person name="Vanwijnsberghe S."/>
        </authorList>
    </citation>
    <scope>NUCLEOTIDE SEQUENCE [LARGE SCALE GENOMIC DNA]</scope>
    <source>
        <strain evidence="1 2">R-69776</strain>
    </source>
</reference>
<dbReference type="EMBL" id="CAJNBH010000024">
    <property type="protein sequence ID" value="CAE6827488.1"/>
    <property type="molecule type" value="Genomic_DNA"/>
</dbReference>
<comment type="caution">
    <text evidence="1">The sequence shown here is derived from an EMBL/GenBank/DDBJ whole genome shotgun (WGS) entry which is preliminary data.</text>
</comment>
<keyword evidence="2" id="KW-1185">Reference proteome</keyword>
<accession>A0ABN7MYA3</accession>